<dbReference type="GO" id="GO:0005524">
    <property type="term" value="F:ATP binding"/>
    <property type="evidence" value="ECO:0007669"/>
    <property type="project" value="InterPro"/>
</dbReference>
<dbReference type="InterPro" id="IPR000330">
    <property type="entry name" value="SNF2_N"/>
</dbReference>
<dbReference type="PROSITE" id="PS50819">
    <property type="entry name" value="INTEIN_ENDONUCLEASE"/>
    <property type="match status" value="1"/>
</dbReference>
<dbReference type="GO" id="GO:0016539">
    <property type="term" value="P:intein-mediated protein splicing"/>
    <property type="evidence" value="ECO:0007669"/>
    <property type="project" value="InterPro"/>
</dbReference>
<organism evidence="6">
    <name type="scientific">Salmonella enteritidis</name>
    <dbReference type="NCBI Taxonomy" id="149539"/>
    <lineage>
        <taxon>Bacteria</taxon>
        <taxon>Pseudomonadati</taxon>
        <taxon>Pseudomonadota</taxon>
        <taxon>Gammaproteobacteria</taxon>
        <taxon>Enterobacterales</taxon>
        <taxon>Enterobacteriaceae</taxon>
        <taxon>Salmonella</taxon>
    </lineage>
</organism>
<dbReference type="SUPFAM" id="SSF52540">
    <property type="entry name" value="P-loop containing nucleoside triphosphate hydrolases"/>
    <property type="match status" value="2"/>
</dbReference>
<name>A0A6X9VB92_SALEN</name>
<keyword evidence="1" id="KW-0347">Helicase</keyword>
<dbReference type="PROSITE" id="PS50817">
    <property type="entry name" value="INTEIN_N_TER"/>
    <property type="match status" value="1"/>
</dbReference>
<dbReference type="InterPro" id="IPR004860">
    <property type="entry name" value="LAGLIDADG_dom"/>
</dbReference>
<comment type="caution">
    <text evidence="6">The sequence shown here is derived from an EMBL/GenBank/DDBJ whole genome shotgun (WGS) entry which is preliminary data.</text>
</comment>
<dbReference type="Gene3D" id="3.40.50.10810">
    <property type="entry name" value="Tandem AAA-ATPase domain"/>
    <property type="match status" value="1"/>
</dbReference>
<evidence type="ECO:0000256" key="2">
    <source>
        <dbReference type="ARBA" id="ARBA00022813"/>
    </source>
</evidence>
<dbReference type="InterPro" id="IPR036844">
    <property type="entry name" value="Hint_dom_sf"/>
</dbReference>
<reference evidence="6" key="1">
    <citation type="journal article" date="2018" name="Genome Biol.">
        <title>SKESA: strategic k-mer extension for scrupulous assemblies.</title>
        <authorList>
            <person name="Souvorov A."/>
            <person name="Agarwala R."/>
            <person name="Lipman D.J."/>
        </authorList>
    </citation>
    <scope>NUCLEOTIDE SEQUENCE</scope>
    <source>
        <strain evidence="6">ILBSalm5516193</strain>
    </source>
</reference>
<dbReference type="Gene3D" id="2.170.16.10">
    <property type="entry name" value="Hedgehog/Intein (Hint) domain"/>
    <property type="match status" value="1"/>
</dbReference>
<keyword evidence="1" id="KW-0547">Nucleotide-binding</keyword>
<evidence type="ECO:0000256" key="1">
    <source>
        <dbReference type="ARBA" id="ARBA00022806"/>
    </source>
</evidence>
<evidence type="ECO:0000259" key="4">
    <source>
        <dbReference type="PROSITE" id="PS50819"/>
    </source>
</evidence>
<feature type="domain" description="DOD-type homing endonuclease" evidence="4">
    <location>
        <begin position="162"/>
        <end position="292"/>
    </location>
</feature>
<feature type="domain" description="Helicase ATP-binding" evidence="5">
    <location>
        <begin position="361"/>
        <end position="535"/>
    </location>
</feature>
<reference evidence="6" key="2">
    <citation type="submission" date="2019-02" db="EMBL/GenBank/DDBJ databases">
        <authorList>
            <consortium name="NCBI Pathogen Detection Project"/>
        </authorList>
    </citation>
    <scope>NUCLEOTIDE SEQUENCE</scope>
    <source>
        <strain evidence="6">ILBSalm5516193</strain>
    </source>
</reference>
<protein>
    <recommendedName>
        <fullName evidence="7">Helicase</fullName>
    </recommendedName>
</protein>
<gene>
    <name evidence="6" type="ORF">GJF44_23300</name>
</gene>
<dbReference type="AlphaFoldDB" id="A0A6X9VB92"/>
<dbReference type="Pfam" id="PF14528">
    <property type="entry name" value="LAGLIDADG_3"/>
    <property type="match status" value="1"/>
</dbReference>
<evidence type="ECO:0008006" key="7">
    <source>
        <dbReference type="Google" id="ProtNLM"/>
    </source>
</evidence>
<keyword evidence="2" id="KW-0068">Autocatalytic cleavage</keyword>
<dbReference type="InterPro" id="IPR006141">
    <property type="entry name" value="Intein_N"/>
</dbReference>
<dbReference type="InterPro" id="IPR004042">
    <property type="entry name" value="Intein_endonuc_central"/>
</dbReference>
<dbReference type="Pfam" id="PF00176">
    <property type="entry name" value="SNF2-rel_dom"/>
    <property type="match status" value="1"/>
</dbReference>
<keyword evidence="1" id="KW-0067">ATP-binding</keyword>
<dbReference type="InterPro" id="IPR014001">
    <property type="entry name" value="Helicase_ATP-bd"/>
</dbReference>
<dbReference type="InterPro" id="IPR038718">
    <property type="entry name" value="SNF2-like_sf"/>
</dbReference>
<dbReference type="InterPro" id="IPR027417">
    <property type="entry name" value="P-loop_NTPase"/>
</dbReference>
<dbReference type="Pfam" id="PF05203">
    <property type="entry name" value="Hom_end_hint"/>
    <property type="match status" value="1"/>
</dbReference>
<keyword evidence="1" id="KW-0378">Hydrolase</keyword>
<dbReference type="PROSITE" id="PS51192">
    <property type="entry name" value="HELICASE_ATP_BIND_1"/>
    <property type="match status" value="1"/>
</dbReference>
<dbReference type="EMBL" id="DAAGFW010000024">
    <property type="protein sequence ID" value="HAB2886003.1"/>
    <property type="molecule type" value="Genomic_DNA"/>
</dbReference>
<accession>A0A6X9VB92</accession>
<dbReference type="Gene3D" id="3.10.28.10">
    <property type="entry name" value="Homing endonucleases"/>
    <property type="match status" value="1"/>
</dbReference>
<dbReference type="PANTHER" id="PTHR10799">
    <property type="entry name" value="SNF2/RAD54 HELICASE FAMILY"/>
    <property type="match status" value="1"/>
</dbReference>
<dbReference type="Gene3D" id="3.40.50.300">
    <property type="entry name" value="P-loop containing nucleotide triphosphate hydrolases"/>
    <property type="match status" value="1"/>
</dbReference>
<dbReference type="GO" id="GO:0004519">
    <property type="term" value="F:endonuclease activity"/>
    <property type="evidence" value="ECO:0007669"/>
    <property type="project" value="InterPro"/>
</dbReference>
<dbReference type="CDD" id="cd00081">
    <property type="entry name" value="Hint"/>
    <property type="match status" value="1"/>
</dbReference>
<dbReference type="InterPro" id="IPR007868">
    <property type="entry name" value="Hom_end_hint"/>
</dbReference>
<evidence type="ECO:0000259" key="5">
    <source>
        <dbReference type="PROSITE" id="PS51192"/>
    </source>
</evidence>
<keyword evidence="3" id="KW-0651">Protein splicing</keyword>
<dbReference type="InterPro" id="IPR027434">
    <property type="entry name" value="Homing_endonucl"/>
</dbReference>
<proteinExistence type="predicted"/>
<evidence type="ECO:0000313" key="6">
    <source>
        <dbReference type="EMBL" id="HAB2886003.1"/>
    </source>
</evidence>
<sequence>MSKFARRPYQKLMTSFMLQHPRCNIWASMGSGKCLKRGTEVIMFDGTTKKVEDVIVGDMLMGPDSTPRNVLSLGRGREMMYEVKPRKGESYTVNESHILSLRTTTGIAKGSWPDNTVFDISVRDWLKLPKYVTGPNGYLKGWRASVDFAGKEQDDVLLPPYLLGLWLGDGTSSSGAITSGENEKEIREYLESYAARNGMQIRKEGLTWSISYSNTGHKKHGFTHALKSAGVLNNKHIPHNYKCGDRRQRLELLAGLLDSDGYCDLSKAGFDWISVSERLADDFCYLCRSLGFAAYKKKTRKRCTNTDVWGDYFRVSVSGDFSEVPFVRGRHQNLPKRNINKNVLNVGIESITPVGVDDYFGFTIDGDSRFLLGDFTVTHNTSSTLWVLNRLFRNGQLNDDDRVLILAPLRVASGTWPAEQTKWGFPCLRVIDATGSEKRRIAALESDANVVCTNYEVIEWLIDYYGKDDWPFTVIVADESTKLKSFRSRSGGSKRAKALSKVAFGKVKRFINLTGTPSPNGLKDLWGQNWFIDAGERLGSSYTAFTDRWFNSVQKGKSAMAREYHARPGADNEIHQKMKDISLTIDAAEWFGCEAPVIVPVEIDLPKKARQAYIDMEEKLFAELESGEVEAANAAAKTSKCLQIASGAVYVSGPDGEATKDWEKVHDAKLDALESIVEELQGAPLLVAYQFKHELERILKRFPQAQAFAKGTKGNKQMEAWNRGEIEILCVHPASAGHGLNLQDGGHHLAFISQGWNLEHYLQVVERIGPVRQKQAGHERPVFLYHIVAKDTLDEVVTARTDEKKSVQEELLNYMKITVRREVCV</sequence>
<dbReference type="SUPFAM" id="SSF55608">
    <property type="entry name" value="Homing endonucleases"/>
    <property type="match status" value="1"/>
</dbReference>
<dbReference type="SUPFAM" id="SSF51294">
    <property type="entry name" value="Hedgehog/intein (Hint) domain"/>
    <property type="match status" value="1"/>
</dbReference>
<evidence type="ECO:0000256" key="3">
    <source>
        <dbReference type="ARBA" id="ARBA00023000"/>
    </source>
</evidence>